<dbReference type="RefSeq" id="WP_187725778.1">
    <property type="nucleotide sequence ID" value="NZ_CP060783.1"/>
</dbReference>
<keyword evidence="1" id="KW-0812">Transmembrane</keyword>
<organism evidence="3 4">
    <name type="scientific">Diaphorobacter aerolatus</name>
    <dbReference type="NCBI Taxonomy" id="1288495"/>
    <lineage>
        <taxon>Bacteria</taxon>
        <taxon>Pseudomonadati</taxon>
        <taxon>Pseudomonadota</taxon>
        <taxon>Betaproteobacteria</taxon>
        <taxon>Burkholderiales</taxon>
        <taxon>Comamonadaceae</taxon>
        <taxon>Diaphorobacter</taxon>
    </lineage>
</organism>
<proteinExistence type="predicted"/>
<dbReference type="Proteomes" id="UP000516028">
    <property type="component" value="Chromosome"/>
</dbReference>
<dbReference type="AlphaFoldDB" id="A0A7H0GPQ5"/>
<feature type="transmembrane region" description="Helical" evidence="1">
    <location>
        <begin position="112"/>
        <end position="134"/>
    </location>
</feature>
<name>A0A7H0GPQ5_9BURK</name>
<dbReference type="Pfam" id="PF07331">
    <property type="entry name" value="TctB"/>
    <property type="match status" value="1"/>
</dbReference>
<feature type="transmembrane region" description="Helical" evidence="1">
    <location>
        <begin position="7"/>
        <end position="24"/>
    </location>
</feature>
<reference evidence="3 4" key="1">
    <citation type="submission" date="2020-08" db="EMBL/GenBank/DDBJ databases">
        <title>Genome sequence of Diaphorobacter aerolatus KACC 16536T.</title>
        <authorList>
            <person name="Hyun D.-W."/>
            <person name="Bae J.-W."/>
        </authorList>
    </citation>
    <scope>NUCLEOTIDE SEQUENCE [LARGE SCALE GENOMIC DNA]</scope>
    <source>
        <strain evidence="3 4">KACC 16536</strain>
    </source>
</reference>
<dbReference type="EMBL" id="CP060783">
    <property type="protein sequence ID" value="QNP50271.1"/>
    <property type="molecule type" value="Genomic_DNA"/>
</dbReference>
<keyword evidence="1" id="KW-0472">Membrane</keyword>
<accession>A0A7H0GPQ5</accession>
<feature type="transmembrane region" description="Helical" evidence="1">
    <location>
        <begin position="39"/>
        <end position="57"/>
    </location>
</feature>
<evidence type="ECO:0000313" key="3">
    <source>
        <dbReference type="EMBL" id="QNP50271.1"/>
    </source>
</evidence>
<evidence type="ECO:0000259" key="2">
    <source>
        <dbReference type="Pfam" id="PF07331"/>
    </source>
</evidence>
<feature type="domain" description="DUF1468" evidence="2">
    <location>
        <begin position="9"/>
        <end position="139"/>
    </location>
</feature>
<keyword evidence="4" id="KW-1185">Reference proteome</keyword>
<evidence type="ECO:0000256" key="1">
    <source>
        <dbReference type="SAM" id="Phobius"/>
    </source>
</evidence>
<protein>
    <submittedName>
        <fullName evidence="3">Tripartite tricarboxylate transporter TctB family protein</fullName>
    </submittedName>
</protein>
<keyword evidence="1" id="KW-1133">Transmembrane helix</keyword>
<sequence>MTFNDRTLGVAALGLSAFLVWFGHDLETPFAYEPMGPRVFPMMLAAVIALCGVRLAVKGGNAARPNPPGANSRIALMVLIVVGYACLFQLLGFIIATALATACVGRLFDGPWIRSAIGGIVMGVCLYLLFDLVLDVVLPLGMLEAWL</sequence>
<evidence type="ECO:0000313" key="4">
    <source>
        <dbReference type="Proteomes" id="UP000516028"/>
    </source>
</evidence>
<gene>
    <name evidence="3" type="ORF">H9K75_11085</name>
</gene>
<dbReference type="KEGG" id="daer:H9K75_11085"/>
<dbReference type="InterPro" id="IPR009936">
    <property type="entry name" value="DUF1468"/>
</dbReference>
<feature type="transmembrane region" description="Helical" evidence="1">
    <location>
        <begin position="78"/>
        <end position="100"/>
    </location>
</feature>